<evidence type="ECO:0000313" key="1">
    <source>
        <dbReference type="EMBL" id="GFZ87462.1"/>
    </source>
</evidence>
<dbReference type="Proteomes" id="UP000615455">
    <property type="component" value="Unassembled WGS sequence"/>
</dbReference>
<keyword evidence="2" id="KW-1185">Reference proteome</keyword>
<reference evidence="2" key="1">
    <citation type="journal article" date="2019" name="Int. J. Syst. Evol. Microbiol.">
        <title>The Global Catalogue of Microorganisms (GCM) 10K type strain sequencing project: providing services to taxonomists for standard genome sequencing and annotation.</title>
        <authorList>
            <consortium name="The Broad Institute Genomics Platform"/>
            <consortium name="The Broad Institute Genome Sequencing Center for Infectious Disease"/>
            <person name="Wu L."/>
            <person name="Ma J."/>
        </authorList>
    </citation>
    <scope>NUCLEOTIDE SEQUENCE [LARGE SCALE GENOMIC DNA]</scope>
    <source>
        <strain evidence="2">CGMCC 1.15043</strain>
    </source>
</reference>
<accession>A0ABQ1EV38</accession>
<dbReference type="Pfam" id="PF26595">
    <property type="entry name" value="A_ENA"/>
    <property type="match status" value="1"/>
</dbReference>
<dbReference type="RefSeq" id="WP_189013767.1">
    <property type="nucleotide sequence ID" value="NZ_BMHE01000019.1"/>
</dbReference>
<name>A0ABQ1EV38_9BACL</name>
<comment type="caution">
    <text evidence="1">The sequence shown here is derived from an EMBL/GenBank/DDBJ whole genome shotgun (WGS) entry which is preliminary data.</text>
</comment>
<protein>
    <submittedName>
        <fullName evidence="1">Uncharacterized protein</fullName>
    </submittedName>
</protein>
<organism evidence="1 2">
    <name type="scientific">Paenibacillus marchantiophytorum</name>
    <dbReference type="NCBI Taxonomy" id="1619310"/>
    <lineage>
        <taxon>Bacteria</taxon>
        <taxon>Bacillati</taxon>
        <taxon>Bacillota</taxon>
        <taxon>Bacilli</taxon>
        <taxon>Bacillales</taxon>
        <taxon>Paenibacillaceae</taxon>
        <taxon>Paenibacillus</taxon>
    </lineage>
</organism>
<dbReference type="InterPro" id="IPR058705">
    <property type="entry name" value="A_ENA"/>
</dbReference>
<sequence length="125" mass="14509">MSSYDLHLSKQKLTYLTTMKQFVHAIATEEESIAKLLRAESSKTTAFLGTDQSFPSNPTTLEIVKYNQGVIRFLDSMIMTQWLMLKKISAMSTIQMFQTERPLSEESDSENNSELDNWEYENFDY</sequence>
<gene>
    <name evidence="1" type="ORF">GCM10008018_37060</name>
</gene>
<evidence type="ECO:0000313" key="2">
    <source>
        <dbReference type="Proteomes" id="UP000615455"/>
    </source>
</evidence>
<proteinExistence type="predicted"/>
<dbReference type="EMBL" id="BMHE01000019">
    <property type="protein sequence ID" value="GFZ87462.1"/>
    <property type="molecule type" value="Genomic_DNA"/>
</dbReference>